<dbReference type="Gene3D" id="3.50.50.60">
    <property type="entry name" value="FAD/NAD(P)-binding domain"/>
    <property type="match status" value="1"/>
</dbReference>
<evidence type="ECO:0000259" key="6">
    <source>
        <dbReference type="Pfam" id="PF01494"/>
    </source>
</evidence>
<dbReference type="SUPFAM" id="SSF51905">
    <property type="entry name" value="FAD/NAD(P)-binding domain"/>
    <property type="match status" value="1"/>
</dbReference>
<dbReference type="InterPro" id="IPR036249">
    <property type="entry name" value="Thioredoxin-like_sf"/>
</dbReference>
<dbReference type="PANTHER" id="PTHR43004">
    <property type="entry name" value="TRK SYSTEM POTASSIUM UPTAKE PROTEIN"/>
    <property type="match status" value="1"/>
</dbReference>
<feature type="domain" description="Phenol hydroxylase-like C-terminal dimerisation" evidence="7">
    <location>
        <begin position="533"/>
        <end position="694"/>
    </location>
</feature>
<dbReference type="GO" id="GO:0071949">
    <property type="term" value="F:FAD binding"/>
    <property type="evidence" value="ECO:0007669"/>
    <property type="project" value="InterPro"/>
</dbReference>
<gene>
    <name evidence="8" type="ORF">BOTBODRAFT_112838</name>
</gene>
<dbReference type="GO" id="GO:0016709">
    <property type="term" value="F:oxidoreductase activity, acting on paired donors, with incorporation or reduction of molecular oxygen, NAD(P)H as one donor, and incorporation of one atom of oxygen"/>
    <property type="evidence" value="ECO:0007669"/>
    <property type="project" value="UniProtKB-ARBA"/>
</dbReference>
<dbReference type="SUPFAM" id="SSF54373">
    <property type="entry name" value="FAD-linked reductases, C-terminal domain"/>
    <property type="match status" value="1"/>
</dbReference>
<dbReference type="InterPro" id="IPR002938">
    <property type="entry name" value="FAD-bd"/>
</dbReference>
<evidence type="ECO:0000256" key="5">
    <source>
        <dbReference type="SAM" id="MobiDB-lite"/>
    </source>
</evidence>
<accession>A0A067MCS1</accession>
<proteinExistence type="inferred from homology"/>
<protein>
    <submittedName>
        <fullName evidence="8">Uncharacterized protein</fullName>
    </submittedName>
</protein>
<dbReference type="EMBL" id="KL198050">
    <property type="protein sequence ID" value="KDQ12510.1"/>
    <property type="molecule type" value="Genomic_DNA"/>
</dbReference>
<dbReference type="InterPro" id="IPR038220">
    <property type="entry name" value="PHOX_C_sf"/>
</dbReference>
<feature type="region of interest" description="Disordered" evidence="5">
    <location>
        <begin position="24"/>
        <end position="46"/>
    </location>
</feature>
<dbReference type="HOGENOM" id="CLU_009665_9_2_1"/>
<dbReference type="PANTHER" id="PTHR43004:SF20">
    <property type="entry name" value="2-MONOOXYGENASE, PUTATIVE (AFU_ORTHOLOGUE AFUA_1G13660)-RELATED"/>
    <property type="match status" value="1"/>
</dbReference>
<dbReference type="SUPFAM" id="SSF52833">
    <property type="entry name" value="Thioredoxin-like"/>
    <property type="match status" value="1"/>
</dbReference>
<keyword evidence="9" id="KW-1185">Reference proteome</keyword>
<dbReference type="InterPro" id="IPR012941">
    <property type="entry name" value="Phe_hydrox_C_dim_dom"/>
</dbReference>
<keyword evidence="4" id="KW-0560">Oxidoreductase</keyword>
<evidence type="ECO:0000313" key="9">
    <source>
        <dbReference type="Proteomes" id="UP000027195"/>
    </source>
</evidence>
<dbReference type="PRINTS" id="PR00420">
    <property type="entry name" value="RNGMNOXGNASE"/>
</dbReference>
<dbReference type="Gene3D" id="3.40.30.20">
    <property type="match status" value="1"/>
</dbReference>
<evidence type="ECO:0000256" key="3">
    <source>
        <dbReference type="ARBA" id="ARBA00022827"/>
    </source>
</evidence>
<keyword evidence="3" id="KW-0274">FAD</keyword>
<name>A0A067MCS1_BOTB1</name>
<dbReference type="Gene3D" id="3.30.9.10">
    <property type="entry name" value="D-Amino Acid Oxidase, subunit A, domain 2"/>
    <property type="match status" value="1"/>
</dbReference>
<dbReference type="Proteomes" id="UP000027195">
    <property type="component" value="Unassembled WGS sequence"/>
</dbReference>
<evidence type="ECO:0000313" key="8">
    <source>
        <dbReference type="EMBL" id="KDQ12510.1"/>
    </source>
</evidence>
<keyword evidence="2" id="KW-0285">Flavoprotein</keyword>
<dbReference type="InterPro" id="IPR036188">
    <property type="entry name" value="FAD/NAD-bd_sf"/>
</dbReference>
<reference evidence="9" key="1">
    <citation type="journal article" date="2014" name="Proc. Natl. Acad. Sci. U.S.A.">
        <title>Extensive sampling of basidiomycete genomes demonstrates inadequacy of the white-rot/brown-rot paradigm for wood decay fungi.</title>
        <authorList>
            <person name="Riley R."/>
            <person name="Salamov A.A."/>
            <person name="Brown D.W."/>
            <person name="Nagy L.G."/>
            <person name="Floudas D."/>
            <person name="Held B.W."/>
            <person name="Levasseur A."/>
            <person name="Lombard V."/>
            <person name="Morin E."/>
            <person name="Otillar R."/>
            <person name="Lindquist E.A."/>
            <person name="Sun H."/>
            <person name="LaButti K.M."/>
            <person name="Schmutz J."/>
            <person name="Jabbour D."/>
            <person name="Luo H."/>
            <person name="Baker S.E."/>
            <person name="Pisabarro A.G."/>
            <person name="Walton J.D."/>
            <person name="Blanchette R.A."/>
            <person name="Henrissat B."/>
            <person name="Martin F."/>
            <person name="Cullen D."/>
            <person name="Hibbett D.S."/>
            <person name="Grigoriev I.V."/>
        </authorList>
    </citation>
    <scope>NUCLEOTIDE SEQUENCE [LARGE SCALE GENOMIC DNA]</scope>
    <source>
        <strain evidence="9">FD-172 SS1</strain>
    </source>
</reference>
<dbReference type="Pfam" id="PF01494">
    <property type="entry name" value="FAD_binding_3"/>
    <property type="match status" value="1"/>
</dbReference>
<evidence type="ECO:0000259" key="7">
    <source>
        <dbReference type="Pfam" id="PF07976"/>
    </source>
</evidence>
<organism evidence="8 9">
    <name type="scientific">Botryobasidium botryosum (strain FD-172 SS1)</name>
    <dbReference type="NCBI Taxonomy" id="930990"/>
    <lineage>
        <taxon>Eukaryota</taxon>
        <taxon>Fungi</taxon>
        <taxon>Dikarya</taxon>
        <taxon>Basidiomycota</taxon>
        <taxon>Agaricomycotina</taxon>
        <taxon>Agaricomycetes</taxon>
        <taxon>Cantharellales</taxon>
        <taxon>Botryobasidiaceae</taxon>
        <taxon>Botryobasidium</taxon>
    </lineage>
</organism>
<dbReference type="Pfam" id="PF07976">
    <property type="entry name" value="Phe_hydrox_dim"/>
    <property type="match status" value="1"/>
</dbReference>
<dbReference type="STRING" id="930990.A0A067MCS1"/>
<dbReference type="InParanoid" id="A0A067MCS1"/>
<evidence type="ECO:0000256" key="2">
    <source>
        <dbReference type="ARBA" id="ARBA00022630"/>
    </source>
</evidence>
<sequence>MSPSHTFTNGFRQVITKPQIITSDPEEQPSFVHPDPVHVPTSTKGNEFGVLTTPTYPTLLFGTNAPQGPPEWFKKESEVDVLICGAGPSGLEVAISLLRQGVSFRIIDKSAGPLLSGRADGVQPRFMETVAQWGLGTEIAEEGPLIERTAIWKDGKNLIFGNSHFSDSRYRGLHIITQSAIETVFIRDLMRHKKVVERLTSVKQFTIDESPDVTHPVAITLANQVTGETELVRAKFLIGSDGGSSTIRKQMGIKFEGVSTDIHWGIMDAVFETTYPHAGVFGCVINSRWGGCAIIPRENGMIRLYTQIDPKRVVGVGPEEGGAMDMGTITPEEVLAQANRIFAPFTLKFASPLSWFAIWKISERVAERYSLKNRVHLTGDASHVHSVLGAFGLNASILDSANLAWKIGMCSRGLAKVDSLMPTYESERRRHAVRIIEVSGTYLRFMCNSDLGVVKLSGVGTEPREDDDDSDSTAKLDLSEGDAAYLQKFFAKNGAFLLGVDIPYSHSALNPRRIQAKVDNVHELPLPVSDIRATEVKWGVRAPNPRVTLGRAKTAYLYDTLAGPDKFSVVVFASDLAGPVRAQLKSLDSYLTSSSSFYTRFGAEKVFKFILVTTHLPDEAEAEIAKADDLPFLREHATLVFDDHLIPHDAHTTYGVSHAKGAVAIVRPDLWLGVSVLPGEGPALDEYFGRFLVPAV</sequence>
<evidence type="ECO:0000256" key="1">
    <source>
        <dbReference type="ARBA" id="ARBA00007801"/>
    </source>
</evidence>
<dbReference type="InterPro" id="IPR050641">
    <property type="entry name" value="RIFMO-like"/>
</dbReference>
<dbReference type="AlphaFoldDB" id="A0A067MCS1"/>
<comment type="similarity">
    <text evidence="1">Belongs to the PheA/TfdB FAD monooxygenase family.</text>
</comment>
<dbReference type="OrthoDB" id="1716816at2759"/>
<evidence type="ECO:0000256" key="4">
    <source>
        <dbReference type="ARBA" id="ARBA00023002"/>
    </source>
</evidence>
<feature type="domain" description="FAD-binding" evidence="6">
    <location>
        <begin position="78"/>
        <end position="437"/>
    </location>
</feature>